<organism evidence="4 5">
    <name type="scientific">Quercus suber</name>
    <name type="common">Cork oak</name>
    <dbReference type="NCBI Taxonomy" id="58331"/>
    <lineage>
        <taxon>Eukaryota</taxon>
        <taxon>Viridiplantae</taxon>
        <taxon>Streptophyta</taxon>
        <taxon>Embryophyta</taxon>
        <taxon>Tracheophyta</taxon>
        <taxon>Spermatophyta</taxon>
        <taxon>Magnoliopsida</taxon>
        <taxon>eudicotyledons</taxon>
        <taxon>Gunneridae</taxon>
        <taxon>Pentapetalae</taxon>
        <taxon>rosids</taxon>
        <taxon>fabids</taxon>
        <taxon>Fagales</taxon>
        <taxon>Fagaceae</taxon>
        <taxon>Quercus</taxon>
    </lineage>
</organism>
<keyword evidence="1" id="KW-0863">Zinc-finger</keyword>
<keyword evidence="5" id="KW-1185">Reference proteome</keyword>
<keyword evidence="1" id="KW-0862">Zinc</keyword>
<feature type="compositionally biased region" description="Polar residues" evidence="2">
    <location>
        <begin position="319"/>
        <end position="343"/>
    </location>
</feature>
<feature type="domain" description="CCHC-type" evidence="3">
    <location>
        <begin position="156"/>
        <end position="169"/>
    </location>
</feature>
<proteinExistence type="predicted"/>
<evidence type="ECO:0000256" key="2">
    <source>
        <dbReference type="SAM" id="MobiDB-lite"/>
    </source>
</evidence>
<feature type="region of interest" description="Disordered" evidence="2">
    <location>
        <begin position="293"/>
        <end position="343"/>
    </location>
</feature>
<dbReference type="GO" id="GO:0008270">
    <property type="term" value="F:zinc ion binding"/>
    <property type="evidence" value="ECO:0007669"/>
    <property type="project" value="UniProtKB-KW"/>
</dbReference>
<dbReference type="AlphaFoldDB" id="A0AAW0KR40"/>
<dbReference type="InterPro" id="IPR025836">
    <property type="entry name" value="Zn_knuckle_CX2CX4HX4C"/>
</dbReference>
<protein>
    <recommendedName>
        <fullName evidence="3">CCHC-type domain-containing protein</fullName>
    </recommendedName>
</protein>
<dbReference type="InterPro" id="IPR040256">
    <property type="entry name" value="At4g02000-like"/>
</dbReference>
<gene>
    <name evidence="4" type="ORF">CFP56_015975</name>
</gene>
<feature type="region of interest" description="Disordered" evidence="2">
    <location>
        <begin position="210"/>
        <end position="235"/>
    </location>
</feature>
<dbReference type="Proteomes" id="UP000237347">
    <property type="component" value="Unassembled WGS sequence"/>
</dbReference>
<sequence length="356" mass="39925">MATWDDMWSRFTLSEEEVHGADVPSNKDESVHRLADLERVLEFEPWSYDKSLVIFQRTESVESAPSLDFSVTSFWVQLHNVPEKSLTQETGAAVGNIIGSTIRVADPEDDGEGCEYLRVRVAMNITKPLPRCCKLKSEGKHIGWALLKFERLPNFCYWCGRVNHTEKDCETWLKDREKLGKEDQQFGEWMRADQFKPVRKSVIVIAGSSRGSSRWKKGPSMPKDPAVDPNVMSPSSPTNFSDVIVEAEPSVEHVVAIPSSAFACGGSILRQEKEKVIEGLSEGVAKLGHEAQKVAHQSNVHTDLKQGDGKPIRKKGELGTQSARNPLQDLSNFQTNQPEQATIRTWKKLAREVNPQ</sequence>
<dbReference type="InterPro" id="IPR001878">
    <property type="entry name" value="Znf_CCHC"/>
</dbReference>
<dbReference type="PROSITE" id="PS50158">
    <property type="entry name" value="ZF_CCHC"/>
    <property type="match status" value="1"/>
</dbReference>
<dbReference type="PANTHER" id="PTHR31286:SF167">
    <property type="entry name" value="OS09G0268800 PROTEIN"/>
    <property type="match status" value="1"/>
</dbReference>
<name>A0AAW0KR40_QUESU</name>
<evidence type="ECO:0000313" key="5">
    <source>
        <dbReference type="Proteomes" id="UP000237347"/>
    </source>
</evidence>
<reference evidence="4 5" key="1">
    <citation type="journal article" date="2018" name="Sci. Data">
        <title>The draft genome sequence of cork oak.</title>
        <authorList>
            <person name="Ramos A.M."/>
            <person name="Usie A."/>
            <person name="Barbosa P."/>
            <person name="Barros P.M."/>
            <person name="Capote T."/>
            <person name="Chaves I."/>
            <person name="Simoes F."/>
            <person name="Abreu I."/>
            <person name="Carrasquinho I."/>
            <person name="Faro C."/>
            <person name="Guimaraes J.B."/>
            <person name="Mendonca D."/>
            <person name="Nobrega F."/>
            <person name="Rodrigues L."/>
            <person name="Saibo N.J.M."/>
            <person name="Varela M.C."/>
            <person name="Egas C."/>
            <person name="Matos J."/>
            <person name="Miguel C.M."/>
            <person name="Oliveira M.M."/>
            <person name="Ricardo C.P."/>
            <person name="Goncalves S."/>
        </authorList>
    </citation>
    <scope>NUCLEOTIDE SEQUENCE [LARGE SCALE GENOMIC DNA]</scope>
    <source>
        <strain evidence="5">cv. HL8</strain>
    </source>
</reference>
<feature type="compositionally biased region" description="Basic and acidic residues" evidence="2">
    <location>
        <begin position="302"/>
        <end position="317"/>
    </location>
</feature>
<keyword evidence="1" id="KW-0479">Metal-binding</keyword>
<dbReference type="GO" id="GO:0003676">
    <property type="term" value="F:nucleic acid binding"/>
    <property type="evidence" value="ECO:0007669"/>
    <property type="project" value="InterPro"/>
</dbReference>
<evidence type="ECO:0000256" key="1">
    <source>
        <dbReference type="PROSITE-ProRule" id="PRU00047"/>
    </source>
</evidence>
<dbReference type="EMBL" id="PKMF04000249">
    <property type="protein sequence ID" value="KAK7841019.1"/>
    <property type="molecule type" value="Genomic_DNA"/>
</dbReference>
<evidence type="ECO:0000259" key="3">
    <source>
        <dbReference type="PROSITE" id="PS50158"/>
    </source>
</evidence>
<evidence type="ECO:0000313" key="4">
    <source>
        <dbReference type="EMBL" id="KAK7841019.1"/>
    </source>
</evidence>
<dbReference type="PANTHER" id="PTHR31286">
    <property type="entry name" value="GLYCINE-RICH CELL WALL STRUCTURAL PROTEIN 1.8-LIKE"/>
    <property type="match status" value="1"/>
</dbReference>
<comment type="caution">
    <text evidence="4">The sequence shown here is derived from an EMBL/GenBank/DDBJ whole genome shotgun (WGS) entry which is preliminary data.</text>
</comment>
<accession>A0AAW0KR40</accession>
<dbReference type="Pfam" id="PF14392">
    <property type="entry name" value="zf-CCHC_4"/>
    <property type="match status" value="1"/>
</dbReference>